<dbReference type="Gene3D" id="3.40.50.1390">
    <property type="entry name" value="Resolvase, N-terminal catalytic domain"/>
    <property type="match status" value="1"/>
</dbReference>
<evidence type="ECO:0000256" key="2">
    <source>
        <dbReference type="ARBA" id="ARBA00023172"/>
    </source>
</evidence>
<dbReference type="InterPro" id="IPR050639">
    <property type="entry name" value="SSR_resolvase"/>
</dbReference>
<sequence>MVLLSQVKKVVIVVYRLDRLRRSLKHFIELINQLTELDIGLISLNDPVDTTSLQGRIVTNLFAAIAEFERELIKNFNYSHKCMRHSLKKQRNEVHFERAYDELVSCV</sequence>
<dbReference type="PANTHER" id="PTHR30461">
    <property type="entry name" value="DNA-INVERTASE FROM LAMBDOID PROPHAGE"/>
    <property type="match status" value="1"/>
</dbReference>
<dbReference type="Proteomes" id="UP000273022">
    <property type="component" value="Unassembled WGS sequence"/>
</dbReference>
<keyword evidence="1" id="KW-0238">DNA-binding</keyword>
<proteinExistence type="predicted"/>
<reference evidence="4 5" key="1">
    <citation type="submission" date="2018-09" db="EMBL/GenBank/DDBJ databases">
        <title>Phylogeny of the Shewanellaceae, and recommendation for two new genera, Pseudoshewanella and Parashewanella.</title>
        <authorList>
            <person name="Wang G."/>
        </authorList>
    </citation>
    <scope>NUCLEOTIDE SEQUENCE [LARGE SCALE GENOMIC DNA]</scope>
    <source>
        <strain evidence="4 5">KCTC 22492</strain>
    </source>
</reference>
<dbReference type="SUPFAM" id="SSF53041">
    <property type="entry name" value="Resolvase-like"/>
    <property type="match status" value="1"/>
</dbReference>
<organism evidence="4 5">
    <name type="scientific">Parashewanella spongiae</name>
    <dbReference type="NCBI Taxonomy" id="342950"/>
    <lineage>
        <taxon>Bacteria</taxon>
        <taxon>Pseudomonadati</taxon>
        <taxon>Pseudomonadota</taxon>
        <taxon>Gammaproteobacteria</taxon>
        <taxon>Alteromonadales</taxon>
        <taxon>Shewanellaceae</taxon>
        <taxon>Parashewanella</taxon>
    </lineage>
</organism>
<accession>A0A3A6T7A9</accession>
<evidence type="ECO:0000313" key="4">
    <source>
        <dbReference type="EMBL" id="RJY07410.1"/>
    </source>
</evidence>
<dbReference type="GO" id="GO:0003677">
    <property type="term" value="F:DNA binding"/>
    <property type="evidence" value="ECO:0007669"/>
    <property type="project" value="UniProtKB-KW"/>
</dbReference>
<evidence type="ECO:0000256" key="1">
    <source>
        <dbReference type="ARBA" id="ARBA00023125"/>
    </source>
</evidence>
<dbReference type="CDD" id="cd03768">
    <property type="entry name" value="SR_ResInv"/>
    <property type="match status" value="1"/>
</dbReference>
<evidence type="ECO:0000259" key="3">
    <source>
        <dbReference type="PROSITE" id="PS51736"/>
    </source>
</evidence>
<gene>
    <name evidence="4" type="ORF">D5R81_15825</name>
</gene>
<dbReference type="InterPro" id="IPR036162">
    <property type="entry name" value="Resolvase-like_N_sf"/>
</dbReference>
<dbReference type="InterPro" id="IPR006119">
    <property type="entry name" value="Resolv_N"/>
</dbReference>
<dbReference type="PANTHER" id="PTHR30461:SF2">
    <property type="entry name" value="SERINE RECOMBINASE PINE-RELATED"/>
    <property type="match status" value="1"/>
</dbReference>
<dbReference type="PROSITE" id="PS51736">
    <property type="entry name" value="RECOMBINASES_3"/>
    <property type="match status" value="1"/>
</dbReference>
<dbReference type="AlphaFoldDB" id="A0A3A6T7A9"/>
<dbReference type="Pfam" id="PF00239">
    <property type="entry name" value="Resolvase"/>
    <property type="match status" value="1"/>
</dbReference>
<keyword evidence="5" id="KW-1185">Reference proteome</keyword>
<feature type="domain" description="Resolvase/invertase-type recombinase catalytic" evidence="3">
    <location>
        <begin position="1"/>
        <end position="93"/>
    </location>
</feature>
<dbReference type="GO" id="GO:0000150">
    <property type="term" value="F:DNA strand exchange activity"/>
    <property type="evidence" value="ECO:0007669"/>
    <property type="project" value="InterPro"/>
</dbReference>
<keyword evidence="2" id="KW-0233">DNA recombination</keyword>
<comment type="caution">
    <text evidence="4">The sequence shown here is derived from an EMBL/GenBank/DDBJ whole genome shotgun (WGS) entry which is preliminary data.</text>
</comment>
<dbReference type="EMBL" id="QYYH01000121">
    <property type="protein sequence ID" value="RJY07410.1"/>
    <property type="molecule type" value="Genomic_DNA"/>
</dbReference>
<protein>
    <submittedName>
        <fullName evidence="4">Recombinase family protein</fullName>
    </submittedName>
</protein>
<name>A0A3A6T7A9_9GAMM</name>
<dbReference type="OrthoDB" id="9797501at2"/>
<evidence type="ECO:0000313" key="5">
    <source>
        <dbReference type="Proteomes" id="UP000273022"/>
    </source>
</evidence>